<evidence type="ECO:0000313" key="2">
    <source>
        <dbReference type="RefSeq" id="XP_075083649.1"/>
    </source>
</evidence>
<reference evidence="1" key="1">
    <citation type="journal article" date="2014" name="Nat. Commun.">
        <title>The tobacco genome sequence and its comparison with those of tomato and potato.</title>
        <authorList>
            <person name="Sierro N."/>
            <person name="Battey J.N."/>
            <person name="Ouadi S."/>
            <person name="Bakaher N."/>
            <person name="Bovet L."/>
            <person name="Willig A."/>
            <person name="Goepfert S."/>
            <person name="Peitsch M.C."/>
            <person name="Ivanov N.V."/>
        </authorList>
    </citation>
    <scope>NUCLEOTIDE SEQUENCE [LARGE SCALE GENOMIC DNA]</scope>
</reference>
<protein>
    <submittedName>
        <fullName evidence="2">Uncharacterized protein LOC142167380</fullName>
    </submittedName>
</protein>
<evidence type="ECO:0000313" key="1">
    <source>
        <dbReference type="Proteomes" id="UP000790787"/>
    </source>
</evidence>
<proteinExistence type="predicted"/>
<keyword evidence="1" id="KW-1185">Reference proteome</keyword>
<reference evidence="2" key="2">
    <citation type="submission" date="2025-08" db="UniProtKB">
        <authorList>
            <consortium name="RefSeq"/>
        </authorList>
    </citation>
    <scope>IDENTIFICATION</scope>
    <source>
        <tissue evidence="2">Leaf</tissue>
    </source>
</reference>
<accession>A0AC58SFB1</accession>
<organism evidence="1 2">
    <name type="scientific">Nicotiana tabacum</name>
    <name type="common">Common tobacco</name>
    <dbReference type="NCBI Taxonomy" id="4097"/>
    <lineage>
        <taxon>Eukaryota</taxon>
        <taxon>Viridiplantae</taxon>
        <taxon>Streptophyta</taxon>
        <taxon>Embryophyta</taxon>
        <taxon>Tracheophyta</taxon>
        <taxon>Spermatophyta</taxon>
        <taxon>Magnoliopsida</taxon>
        <taxon>eudicotyledons</taxon>
        <taxon>Gunneridae</taxon>
        <taxon>Pentapetalae</taxon>
        <taxon>asterids</taxon>
        <taxon>lamiids</taxon>
        <taxon>Solanales</taxon>
        <taxon>Solanaceae</taxon>
        <taxon>Nicotianoideae</taxon>
        <taxon>Nicotianeae</taxon>
        <taxon>Nicotiana</taxon>
    </lineage>
</organism>
<sequence>MIEENQLEFTRMGHPTHECQASTTDEVVNAVRSFDRGTLLAGTERNKKETINVVSLRSGQVFKDPIAKQKGELIEIQVEIMEEQKTNDNQEDEVRVDPDDGLKKKGRTRAQKKKKDGNSMNKRLRKANTCPLYLFPRSKEERSWTNNLVEETLVVKLTEHCSAILQNKLPQKCGDPGSFTIPFFLGSTNFEKSLCDSLADQTTIIPEGIVEDVMVRMDKFVFLMDFIVVNMEENKEVPMILGRLFLATGRAILDIQERQLILRVGKERVVFKMKKAVGAPRYMLMSYSDSKAGALKQRAGEGKHDKCGVYPKKAKKKTFSMDVYTGSGVQSGFRLDSEPD</sequence>
<dbReference type="Proteomes" id="UP000790787">
    <property type="component" value="Chromosome 2"/>
</dbReference>
<dbReference type="RefSeq" id="XP_075083649.1">
    <property type="nucleotide sequence ID" value="XM_075227548.1"/>
</dbReference>
<gene>
    <name evidence="2" type="primary">LOC142167380</name>
</gene>
<name>A0AC58SFB1_TOBAC</name>